<reference evidence="1" key="1">
    <citation type="submission" date="2014-11" db="EMBL/GenBank/DDBJ databases">
        <authorList>
            <person name="Amaro Gonzalez C."/>
        </authorList>
    </citation>
    <scope>NUCLEOTIDE SEQUENCE</scope>
</reference>
<proteinExistence type="predicted"/>
<protein>
    <submittedName>
        <fullName evidence="1">Uncharacterized protein</fullName>
    </submittedName>
</protein>
<accession>A0A0E9T2C6</accession>
<dbReference type="AlphaFoldDB" id="A0A0E9T2C6"/>
<organism evidence="1">
    <name type="scientific">Anguilla anguilla</name>
    <name type="common">European freshwater eel</name>
    <name type="synonym">Muraena anguilla</name>
    <dbReference type="NCBI Taxonomy" id="7936"/>
    <lineage>
        <taxon>Eukaryota</taxon>
        <taxon>Metazoa</taxon>
        <taxon>Chordata</taxon>
        <taxon>Craniata</taxon>
        <taxon>Vertebrata</taxon>
        <taxon>Euteleostomi</taxon>
        <taxon>Actinopterygii</taxon>
        <taxon>Neopterygii</taxon>
        <taxon>Teleostei</taxon>
        <taxon>Anguilliformes</taxon>
        <taxon>Anguillidae</taxon>
        <taxon>Anguilla</taxon>
    </lineage>
</organism>
<evidence type="ECO:0000313" key="1">
    <source>
        <dbReference type="EMBL" id="JAH47130.1"/>
    </source>
</evidence>
<sequence>MRNTGHANGRAKLHCTLMANYHRQGQCM</sequence>
<name>A0A0E9T2C6_ANGAN</name>
<reference evidence="1" key="2">
    <citation type="journal article" date="2015" name="Fish Shellfish Immunol.">
        <title>Early steps in the European eel (Anguilla anguilla)-Vibrio vulnificus interaction in the gills: Role of the RtxA13 toxin.</title>
        <authorList>
            <person name="Callol A."/>
            <person name="Pajuelo D."/>
            <person name="Ebbesson L."/>
            <person name="Teles M."/>
            <person name="MacKenzie S."/>
            <person name="Amaro C."/>
        </authorList>
    </citation>
    <scope>NUCLEOTIDE SEQUENCE</scope>
</reference>
<dbReference type="EMBL" id="GBXM01061447">
    <property type="protein sequence ID" value="JAH47130.1"/>
    <property type="molecule type" value="Transcribed_RNA"/>
</dbReference>